<dbReference type="AlphaFoldDB" id="A0A4P8C0R4"/>
<protein>
    <submittedName>
        <fullName evidence="1">Uncharacterized protein</fullName>
    </submittedName>
</protein>
<gene>
    <name evidence="1" type="ORF">CCU01_015555</name>
</gene>
<name>A0A4P8C0R4_ECOLX</name>
<accession>A0A4P8C0R4</accession>
<evidence type="ECO:0000313" key="2">
    <source>
        <dbReference type="Proteomes" id="UP000310529"/>
    </source>
</evidence>
<dbReference type="EMBL" id="CP031919">
    <property type="protein sequence ID" value="QCH94118.1"/>
    <property type="molecule type" value="Genomic_DNA"/>
</dbReference>
<dbReference type="Proteomes" id="UP000310529">
    <property type="component" value="Chromosome"/>
</dbReference>
<reference evidence="1 2" key="1">
    <citation type="submission" date="2018-08" db="EMBL/GenBank/DDBJ databases">
        <title>Food and Water Consortium WGS.</title>
        <authorList>
            <person name="Tyson S."/>
            <person name="Peterson C.-L."/>
            <person name="Olson A."/>
            <person name="Tyler S."/>
            <person name="Cabral J."/>
            <person name="Lynch T."/>
            <person name="Knox N."/>
            <person name="Van Domselaar G."/>
            <person name="Graham M."/>
        </authorList>
    </citation>
    <scope>NUCLEOTIDE SEQUENCE [LARGE SCALE GENOMIC DNA]</scope>
    <source>
        <strain evidence="1 2">FWSEC0002</strain>
    </source>
</reference>
<evidence type="ECO:0000313" key="1">
    <source>
        <dbReference type="EMBL" id="QCH94118.1"/>
    </source>
</evidence>
<sequence length="118" mass="13828">MSAKNANFQLTITKAQVAIKSCPSWHTGFQWNHNDQLLHSCIPDSPTTQIFSICCYLKRKRTNARVFHHVLLLIACDLFLPHGTFFQLEIFILQPVRIVYSSTEPPRESWRLNFLRKR</sequence>
<organism evidence="1 2">
    <name type="scientific">Escherichia coli O145:NM</name>
    <dbReference type="NCBI Taxonomy" id="991919"/>
    <lineage>
        <taxon>Bacteria</taxon>
        <taxon>Pseudomonadati</taxon>
        <taxon>Pseudomonadota</taxon>
        <taxon>Gammaproteobacteria</taxon>
        <taxon>Enterobacterales</taxon>
        <taxon>Enterobacteriaceae</taxon>
        <taxon>Escherichia</taxon>
    </lineage>
</organism>
<proteinExistence type="predicted"/>